<dbReference type="InterPro" id="IPR036187">
    <property type="entry name" value="DNA_mismatch_repair_MutS_sf"/>
</dbReference>
<dbReference type="InterPro" id="IPR036678">
    <property type="entry name" value="MutS_con_dom_sf"/>
</dbReference>
<dbReference type="AlphaFoldDB" id="A0A1X0QQZ0"/>
<accession>A0A1X0QQZ0</accession>
<keyword evidence="3" id="KW-0547">Nucleotide-binding</keyword>
<dbReference type="Pfam" id="PF05192">
    <property type="entry name" value="MutS_III"/>
    <property type="match status" value="1"/>
</dbReference>
<dbReference type="GO" id="GO:0030983">
    <property type="term" value="F:mismatched DNA binding"/>
    <property type="evidence" value="ECO:0007669"/>
    <property type="project" value="InterPro"/>
</dbReference>
<dbReference type="PANTHER" id="PTHR11361">
    <property type="entry name" value="DNA MISMATCH REPAIR PROTEIN MUTS FAMILY MEMBER"/>
    <property type="match status" value="1"/>
</dbReference>
<dbReference type="InterPro" id="IPR007861">
    <property type="entry name" value="DNA_mismatch_repair_MutS_clamp"/>
</dbReference>
<dbReference type="SMART" id="SM00534">
    <property type="entry name" value="MUTSac"/>
    <property type="match status" value="1"/>
</dbReference>
<dbReference type="Proteomes" id="UP000242414">
    <property type="component" value="Unassembled WGS sequence"/>
</dbReference>
<dbReference type="PIRSF" id="PIRSF037677">
    <property type="entry name" value="DNA_mis_repair_Msh6"/>
    <property type="match status" value="1"/>
</dbReference>
<dbReference type="InterPro" id="IPR017261">
    <property type="entry name" value="DNA_mismatch_repair_MutS/MSH"/>
</dbReference>
<dbReference type="GO" id="GO:0140664">
    <property type="term" value="F:ATP-dependent DNA damage sensor activity"/>
    <property type="evidence" value="ECO:0007669"/>
    <property type="project" value="InterPro"/>
</dbReference>
<dbReference type="Gene3D" id="3.40.50.300">
    <property type="entry name" value="P-loop containing nucleotide triphosphate hydrolases"/>
    <property type="match status" value="1"/>
</dbReference>
<evidence type="ECO:0000256" key="8">
    <source>
        <dbReference type="SAM" id="MobiDB-lite"/>
    </source>
</evidence>
<comment type="similarity">
    <text evidence="1">Belongs to the DNA mismatch repair MutS family.</text>
</comment>
<sequence>MDKSKQLSSAITVSSSRVSLSGGSNATRSVYTQRATQQTSNRLTTGGVSARPKTAMTAVTRRQVPKCIMSVTEGRGVAIEVGICIFDVNSCECTLSQFADSTTFARTIQKINLNDPQKILVSSFGNKSSEEIKKSSKLCQLIEQQFPHASFIFLPRKHFNDEMGIGYIKHYGLQEDIPGLLVGVSPKYYCLAATSGTFYYLLQNEGLAFAENTIKFSYQGAEGTLMIDTITSRNLELVTNIINIHKENTLLGILDKTITPMGKRLLRMNILQPPCCLEVITDRLDAIQELSASEECLFNIQSSLRPLSDLDYIISFIVKLPNANHKTVGRQMLAVHHSESKINQVICLKQSIKSIQNIAFQLPCHSNPVESCILSKAIYKILSEPIFAELEEIINSVINEDVGIEKTGLGLRNQKCYAAGVNVARQAYKEAIEDTYELVSEYSETTGLKMKLQFSSSSGFFIQMPTSELSDGNTLPDKFINVVTKRKMLHFTTLEILQANSRINESLMEVYLMSDKVVSNLLQVFRDNINILYKASEAIALLDMLASLASCKLSYGYVRPTFSGVLAIKSGRHPVLDHILTFPLVPNDTFASLSSSFQFITGPNMSGKSTYLRQVALLNVMAHIGSFVPAEYASFRLCDQLLSRLANDNILSDTNTSSFMTEMKETAYLLQHVTNSSVVIIDELCRSTSPNNAVGIAAAVCEELARTKAFCFFATHLHELTRTLVIYPNVVNLRFKVDVRMDDRDCIVDYQYKIEDGHLSTEQNYGLQTAQLLGFPKNLLLAAYQIVKELKKNKQTAYTNERAKEISKERKLLWFADKMLQLDQADLNDEQLLEQLTQLQDDMVKGFP</sequence>
<evidence type="ECO:0000313" key="11">
    <source>
        <dbReference type="EMBL" id="ORE02183.1"/>
    </source>
</evidence>
<protein>
    <recommendedName>
        <fullName evidence="2 7">DNA mismatch repair protein MSH3</fullName>
    </recommendedName>
    <alternativeName>
        <fullName evidence="2 7">DNA mismatch repair protein MSH3</fullName>
    </alternativeName>
</protein>
<evidence type="ECO:0000256" key="1">
    <source>
        <dbReference type="ARBA" id="ARBA00006271"/>
    </source>
</evidence>
<evidence type="ECO:0000256" key="2">
    <source>
        <dbReference type="ARBA" id="ARBA00022151"/>
    </source>
</evidence>
<evidence type="ECO:0000259" key="10">
    <source>
        <dbReference type="SMART" id="SM00534"/>
    </source>
</evidence>
<keyword evidence="5" id="KW-0238">DNA-binding</keyword>
<evidence type="ECO:0000256" key="6">
    <source>
        <dbReference type="ARBA" id="ARBA00023254"/>
    </source>
</evidence>
<dbReference type="GO" id="GO:0005524">
    <property type="term" value="F:ATP binding"/>
    <property type="evidence" value="ECO:0007669"/>
    <property type="project" value="UniProtKB-KW"/>
</dbReference>
<proteinExistence type="inferred from homology"/>
<gene>
    <name evidence="11" type="ORF">BCV72DRAFT_309361</name>
</gene>
<keyword evidence="6" id="KW-0469">Meiosis</keyword>
<dbReference type="CDD" id="cd03243">
    <property type="entry name" value="ABC_MutS_homologs"/>
    <property type="match status" value="1"/>
</dbReference>
<dbReference type="VEuPathDB" id="FungiDB:BCV72DRAFT_309361"/>
<dbReference type="InterPro" id="IPR007696">
    <property type="entry name" value="DNA_mismatch_repair_MutS_core"/>
</dbReference>
<dbReference type="OrthoDB" id="276261at2759"/>
<dbReference type="SUPFAM" id="SSF52540">
    <property type="entry name" value="P-loop containing nucleoside triphosphate hydrolases"/>
    <property type="match status" value="1"/>
</dbReference>
<organism evidence="11">
    <name type="scientific">Rhizopus microsporus var. microsporus</name>
    <dbReference type="NCBI Taxonomy" id="86635"/>
    <lineage>
        <taxon>Eukaryota</taxon>
        <taxon>Fungi</taxon>
        <taxon>Fungi incertae sedis</taxon>
        <taxon>Mucoromycota</taxon>
        <taxon>Mucoromycotina</taxon>
        <taxon>Mucoromycetes</taxon>
        <taxon>Mucorales</taxon>
        <taxon>Mucorineae</taxon>
        <taxon>Rhizopodaceae</taxon>
        <taxon>Rhizopus</taxon>
    </lineage>
</organism>
<dbReference type="InterPro" id="IPR027417">
    <property type="entry name" value="P-loop_NTPase"/>
</dbReference>
<dbReference type="GO" id="GO:0007131">
    <property type="term" value="P:reciprocal meiotic recombination"/>
    <property type="evidence" value="ECO:0007669"/>
    <property type="project" value="TreeGrafter"/>
</dbReference>
<feature type="domain" description="DNA mismatch repair proteins mutS family" evidence="10">
    <location>
        <begin position="595"/>
        <end position="788"/>
    </location>
</feature>
<dbReference type="SMART" id="SM00533">
    <property type="entry name" value="MUTSd"/>
    <property type="match status" value="1"/>
</dbReference>
<dbReference type="Gene3D" id="1.10.1420.10">
    <property type="match status" value="2"/>
</dbReference>
<dbReference type="EMBL" id="KV922067">
    <property type="protein sequence ID" value="ORE02183.1"/>
    <property type="molecule type" value="Genomic_DNA"/>
</dbReference>
<keyword evidence="4" id="KW-0067">ATP-binding</keyword>
<evidence type="ECO:0000259" key="9">
    <source>
        <dbReference type="SMART" id="SM00533"/>
    </source>
</evidence>
<dbReference type="InterPro" id="IPR045076">
    <property type="entry name" value="MutS"/>
</dbReference>
<dbReference type="FunFam" id="3.40.50.300:FF:000870">
    <property type="entry name" value="MutS protein homolog 4"/>
    <property type="match status" value="1"/>
</dbReference>
<feature type="region of interest" description="Disordered" evidence="8">
    <location>
        <begin position="18"/>
        <end position="52"/>
    </location>
</feature>
<feature type="compositionally biased region" description="Polar residues" evidence="8">
    <location>
        <begin position="25"/>
        <end position="47"/>
    </location>
</feature>
<evidence type="ECO:0000256" key="4">
    <source>
        <dbReference type="ARBA" id="ARBA00022840"/>
    </source>
</evidence>
<dbReference type="PANTHER" id="PTHR11361:SF21">
    <property type="entry name" value="MUTS PROTEIN HOMOLOG 4"/>
    <property type="match status" value="1"/>
</dbReference>
<dbReference type="SUPFAM" id="SSF48334">
    <property type="entry name" value="DNA repair protein MutS, domain III"/>
    <property type="match status" value="1"/>
</dbReference>
<dbReference type="GO" id="GO:0006298">
    <property type="term" value="P:mismatch repair"/>
    <property type="evidence" value="ECO:0007669"/>
    <property type="project" value="InterPro"/>
</dbReference>
<evidence type="ECO:0000256" key="3">
    <source>
        <dbReference type="ARBA" id="ARBA00022741"/>
    </source>
</evidence>
<dbReference type="GO" id="GO:0005634">
    <property type="term" value="C:nucleus"/>
    <property type="evidence" value="ECO:0007669"/>
    <property type="project" value="TreeGrafter"/>
</dbReference>
<dbReference type="InterPro" id="IPR000432">
    <property type="entry name" value="DNA_mismatch_repair_MutS_C"/>
</dbReference>
<dbReference type="Gene3D" id="3.30.420.110">
    <property type="entry name" value="MutS, connector domain"/>
    <property type="match status" value="1"/>
</dbReference>
<evidence type="ECO:0000256" key="7">
    <source>
        <dbReference type="ARBA" id="ARBA00073774"/>
    </source>
</evidence>
<reference evidence="11" key="1">
    <citation type="journal article" date="2016" name="Proc. Natl. Acad. Sci. U.S.A.">
        <title>Lipid metabolic changes in an early divergent fungus govern the establishment of a mutualistic symbiosis with endobacteria.</title>
        <authorList>
            <person name="Lastovetsky O.A."/>
            <person name="Gaspar M.L."/>
            <person name="Mondo S.J."/>
            <person name="LaButti K.M."/>
            <person name="Sandor L."/>
            <person name="Grigoriev I.V."/>
            <person name="Henry S.A."/>
            <person name="Pawlowska T.E."/>
        </authorList>
    </citation>
    <scope>NUCLEOTIDE SEQUENCE [LARGE SCALE GENOMIC DNA]</scope>
    <source>
        <strain evidence="11">ATCC 52814</strain>
    </source>
</reference>
<name>A0A1X0QQZ0_RHIZD</name>
<dbReference type="Pfam" id="PF05190">
    <property type="entry name" value="MutS_IV"/>
    <property type="match status" value="1"/>
</dbReference>
<dbReference type="Pfam" id="PF00488">
    <property type="entry name" value="MutS_V"/>
    <property type="match status" value="1"/>
</dbReference>
<feature type="domain" description="DNA mismatch repair protein MutS core" evidence="9">
    <location>
        <begin position="245"/>
        <end position="579"/>
    </location>
</feature>
<evidence type="ECO:0000256" key="5">
    <source>
        <dbReference type="ARBA" id="ARBA00023125"/>
    </source>
</evidence>